<comment type="caution">
    <text evidence="1">The sequence shown here is derived from an EMBL/GenBank/DDBJ whole genome shotgun (WGS) entry which is preliminary data.</text>
</comment>
<reference evidence="2" key="1">
    <citation type="journal article" date="2019" name="Int. J. Syst. Evol. Microbiol.">
        <title>The Global Catalogue of Microorganisms (GCM) 10K type strain sequencing project: providing services to taxonomists for standard genome sequencing and annotation.</title>
        <authorList>
            <consortium name="The Broad Institute Genomics Platform"/>
            <consortium name="The Broad Institute Genome Sequencing Center for Infectious Disease"/>
            <person name="Wu L."/>
            <person name="Ma J."/>
        </authorList>
    </citation>
    <scope>NUCLEOTIDE SEQUENCE [LARGE SCALE GENOMIC DNA]</scope>
    <source>
        <strain evidence="2">JCM 4733</strain>
    </source>
</reference>
<name>A0ABQ3D9P6_9ACTN</name>
<dbReference type="EMBL" id="BMVN01000069">
    <property type="protein sequence ID" value="GHA69284.1"/>
    <property type="molecule type" value="Genomic_DNA"/>
</dbReference>
<evidence type="ECO:0008006" key="3">
    <source>
        <dbReference type="Google" id="ProtNLM"/>
    </source>
</evidence>
<accession>A0ABQ3D9P6</accession>
<dbReference type="Proteomes" id="UP000653644">
    <property type="component" value="Unassembled WGS sequence"/>
</dbReference>
<evidence type="ECO:0000313" key="1">
    <source>
        <dbReference type="EMBL" id="GHA69284.1"/>
    </source>
</evidence>
<evidence type="ECO:0000313" key="2">
    <source>
        <dbReference type="Proteomes" id="UP000653644"/>
    </source>
</evidence>
<organism evidence="1 2">
    <name type="scientific">Streptomyces canarius</name>
    <dbReference type="NCBI Taxonomy" id="285453"/>
    <lineage>
        <taxon>Bacteria</taxon>
        <taxon>Bacillati</taxon>
        <taxon>Actinomycetota</taxon>
        <taxon>Actinomycetes</taxon>
        <taxon>Kitasatosporales</taxon>
        <taxon>Streptomycetaceae</taxon>
        <taxon>Streptomyces</taxon>
    </lineage>
</organism>
<sequence length="71" mass="7391">MLEGTAVHRLSPDCTAVACEPASADGREMTDEQHRQAAARLGRVWSTIGFEPSQDGVGTSATLTCRAAGTS</sequence>
<protein>
    <recommendedName>
        <fullName evidence="3">Ig-like domain-containing protein</fullName>
    </recommendedName>
</protein>
<proteinExistence type="predicted"/>
<gene>
    <name evidence="1" type="ORF">GCM10010345_86010</name>
</gene>
<keyword evidence="2" id="KW-1185">Reference proteome</keyword>